<name>A0A4Z2GVQ6_9TELE</name>
<sequence length="79" mass="8333">MRNCPGAGRPNDTESFSSASREGQLSTKLDTGILAHKRGMTMNTKTSLTVCMTVSVRMALTERTSSTSSSCSSLAEGIT</sequence>
<organism evidence="2 3">
    <name type="scientific">Liparis tanakae</name>
    <name type="common">Tanaka's snailfish</name>
    <dbReference type="NCBI Taxonomy" id="230148"/>
    <lineage>
        <taxon>Eukaryota</taxon>
        <taxon>Metazoa</taxon>
        <taxon>Chordata</taxon>
        <taxon>Craniata</taxon>
        <taxon>Vertebrata</taxon>
        <taxon>Euteleostomi</taxon>
        <taxon>Actinopterygii</taxon>
        <taxon>Neopterygii</taxon>
        <taxon>Teleostei</taxon>
        <taxon>Neoteleostei</taxon>
        <taxon>Acanthomorphata</taxon>
        <taxon>Eupercaria</taxon>
        <taxon>Perciformes</taxon>
        <taxon>Cottioidei</taxon>
        <taxon>Cottales</taxon>
        <taxon>Liparidae</taxon>
        <taxon>Liparis</taxon>
    </lineage>
</organism>
<feature type="region of interest" description="Disordered" evidence="1">
    <location>
        <begin position="1"/>
        <end position="31"/>
    </location>
</feature>
<evidence type="ECO:0000313" key="3">
    <source>
        <dbReference type="Proteomes" id="UP000314294"/>
    </source>
</evidence>
<protein>
    <submittedName>
        <fullName evidence="2">Uncharacterized protein</fullName>
    </submittedName>
</protein>
<proteinExistence type="predicted"/>
<feature type="compositionally biased region" description="Polar residues" evidence="1">
    <location>
        <begin position="13"/>
        <end position="29"/>
    </location>
</feature>
<keyword evidence="3" id="KW-1185">Reference proteome</keyword>
<accession>A0A4Z2GVQ6</accession>
<comment type="caution">
    <text evidence="2">The sequence shown here is derived from an EMBL/GenBank/DDBJ whole genome shotgun (WGS) entry which is preliminary data.</text>
</comment>
<reference evidence="2 3" key="1">
    <citation type="submission" date="2019-03" db="EMBL/GenBank/DDBJ databases">
        <title>First draft genome of Liparis tanakae, snailfish: a comprehensive survey of snailfish specific genes.</title>
        <authorList>
            <person name="Kim W."/>
            <person name="Song I."/>
            <person name="Jeong J.-H."/>
            <person name="Kim D."/>
            <person name="Kim S."/>
            <person name="Ryu S."/>
            <person name="Song J.Y."/>
            <person name="Lee S.K."/>
        </authorList>
    </citation>
    <scope>NUCLEOTIDE SEQUENCE [LARGE SCALE GENOMIC DNA]</scope>
    <source>
        <tissue evidence="2">Muscle</tissue>
    </source>
</reference>
<dbReference type="Proteomes" id="UP000314294">
    <property type="component" value="Unassembled WGS sequence"/>
</dbReference>
<dbReference type="AlphaFoldDB" id="A0A4Z2GVQ6"/>
<dbReference type="EMBL" id="SRLO01000398">
    <property type="protein sequence ID" value="TNN57727.1"/>
    <property type="molecule type" value="Genomic_DNA"/>
</dbReference>
<gene>
    <name evidence="2" type="ORF">EYF80_032095</name>
</gene>
<evidence type="ECO:0000256" key="1">
    <source>
        <dbReference type="SAM" id="MobiDB-lite"/>
    </source>
</evidence>
<evidence type="ECO:0000313" key="2">
    <source>
        <dbReference type="EMBL" id="TNN57727.1"/>
    </source>
</evidence>